<name>A0A0G1YWS5_9BACT</name>
<evidence type="ECO:0000313" key="1">
    <source>
        <dbReference type="EMBL" id="KKW10819.1"/>
    </source>
</evidence>
<reference evidence="1 2" key="1">
    <citation type="journal article" date="2015" name="Nature">
        <title>rRNA introns, odd ribosomes, and small enigmatic genomes across a large radiation of phyla.</title>
        <authorList>
            <person name="Brown C.T."/>
            <person name="Hug L.A."/>
            <person name="Thomas B.C."/>
            <person name="Sharon I."/>
            <person name="Castelle C.J."/>
            <person name="Singh A."/>
            <person name="Wilkins M.J."/>
            <person name="Williams K.H."/>
            <person name="Banfield J.F."/>
        </authorList>
    </citation>
    <scope>NUCLEOTIDE SEQUENCE [LARGE SCALE GENOMIC DNA]</scope>
</reference>
<protein>
    <submittedName>
        <fullName evidence="1">Uncharacterized protein</fullName>
    </submittedName>
</protein>
<evidence type="ECO:0000313" key="2">
    <source>
        <dbReference type="Proteomes" id="UP000034588"/>
    </source>
</evidence>
<dbReference type="EMBL" id="LCQD01000029">
    <property type="protein sequence ID" value="KKW10819.1"/>
    <property type="molecule type" value="Genomic_DNA"/>
</dbReference>
<comment type="caution">
    <text evidence="1">The sequence shown here is derived from an EMBL/GenBank/DDBJ whole genome shotgun (WGS) entry which is preliminary data.</text>
</comment>
<sequence>MFVTIKVRMSGNVNYPSVAFVRDGIRREYGLTEASLSRVQSLFDEHAGRIYVDLANSEVELTLKKALS</sequence>
<proteinExistence type="predicted"/>
<dbReference type="Proteomes" id="UP000034588">
    <property type="component" value="Unassembled WGS sequence"/>
</dbReference>
<organism evidence="1 2">
    <name type="scientific">Candidatus Gottesmanbacteria bacterium GW2011_GWB1_49_7</name>
    <dbReference type="NCBI Taxonomy" id="1618448"/>
    <lineage>
        <taxon>Bacteria</taxon>
        <taxon>Candidatus Gottesmaniibacteriota</taxon>
    </lineage>
</organism>
<dbReference type="AlphaFoldDB" id="A0A0G1YWS5"/>
<gene>
    <name evidence="1" type="ORF">UY48_C0029G0006</name>
</gene>
<accession>A0A0G1YWS5</accession>